<dbReference type="Proteomes" id="UP000231203">
    <property type="component" value="Unassembled WGS sequence"/>
</dbReference>
<protein>
    <submittedName>
        <fullName evidence="1">Uncharacterized protein</fullName>
    </submittedName>
</protein>
<evidence type="ECO:0000313" key="2">
    <source>
        <dbReference type="Proteomes" id="UP000231203"/>
    </source>
</evidence>
<proteinExistence type="predicted"/>
<evidence type="ECO:0000313" key="1">
    <source>
        <dbReference type="EMBL" id="PIE62360.1"/>
    </source>
</evidence>
<dbReference type="AlphaFoldDB" id="A0A2G6MQW9"/>
<name>A0A2G6MQW9_9BACT</name>
<accession>A0A2G6MQW9</accession>
<organism evidence="1 2">
    <name type="scientific">Desulfobacter postgatei</name>
    <dbReference type="NCBI Taxonomy" id="2293"/>
    <lineage>
        <taxon>Bacteria</taxon>
        <taxon>Pseudomonadati</taxon>
        <taxon>Thermodesulfobacteriota</taxon>
        <taxon>Desulfobacteria</taxon>
        <taxon>Desulfobacterales</taxon>
        <taxon>Desulfobacteraceae</taxon>
        <taxon>Desulfobacter</taxon>
    </lineage>
</organism>
<dbReference type="EMBL" id="PDTI01000050">
    <property type="protein sequence ID" value="PIE62360.1"/>
    <property type="molecule type" value="Genomic_DNA"/>
</dbReference>
<gene>
    <name evidence="1" type="ORF">CSA25_05580</name>
</gene>
<comment type="caution">
    <text evidence="1">The sequence shown here is derived from an EMBL/GenBank/DDBJ whole genome shotgun (WGS) entry which is preliminary data.</text>
</comment>
<sequence length="75" mass="8687">MTKLIAHQKAEARSEKKRTSFYGAIKSENEFYFQIASLFREATKGRRQLSGQMLEQMLKAKAADRSVKRSDNNPY</sequence>
<reference evidence="1 2" key="1">
    <citation type="submission" date="2017-10" db="EMBL/GenBank/DDBJ databases">
        <title>Novel microbial diversity and functional potential in the marine mammal oral microbiome.</title>
        <authorList>
            <person name="Dudek N.K."/>
            <person name="Sun C.L."/>
            <person name="Burstein D."/>
            <person name="Kantor R.S."/>
            <person name="Aliaga Goltsman D.S."/>
            <person name="Bik E.M."/>
            <person name="Thomas B.C."/>
            <person name="Banfield J.F."/>
            <person name="Relman D.A."/>
        </authorList>
    </citation>
    <scope>NUCLEOTIDE SEQUENCE [LARGE SCALE GENOMIC DNA]</scope>
    <source>
        <strain evidence="1">DOLJORAL78_47_202</strain>
    </source>
</reference>